<dbReference type="InterPro" id="IPR000281">
    <property type="entry name" value="HTH_RpiR"/>
</dbReference>
<comment type="caution">
    <text evidence="2">The sequence shown here is derived from an EMBL/GenBank/DDBJ whole genome shotgun (WGS) entry which is preliminary data.</text>
</comment>
<dbReference type="InterPro" id="IPR046348">
    <property type="entry name" value="SIS_dom_sf"/>
</dbReference>
<dbReference type="InterPro" id="IPR047640">
    <property type="entry name" value="RpiR-like"/>
</dbReference>
<dbReference type="OrthoDB" id="1648815at2"/>
<feature type="domain" description="HTH rpiR-type" evidence="1">
    <location>
        <begin position="5"/>
        <end position="81"/>
    </location>
</feature>
<dbReference type="EMBL" id="PHNF01000001">
    <property type="protein sequence ID" value="PPE06644.1"/>
    <property type="molecule type" value="Genomic_DNA"/>
</dbReference>
<evidence type="ECO:0000259" key="1">
    <source>
        <dbReference type="PROSITE" id="PS51071"/>
    </source>
</evidence>
<dbReference type="Gene3D" id="3.40.50.10490">
    <property type="entry name" value="Glucose-6-phosphate isomerase like protein, domain 1"/>
    <property type="match status" value="1"/>
</dbReference>
<evidence type="ECO:0000313" key="3">
    <source>
        <dbReference type="Proteomes" id="UP000239785"/>
    </source>
</evidence>
<dbReference type="InterPro" id="IPR009057">
    <property type="entry name" value="Homeodomain-like_sf"/>
</dbReference>
<reference evidence="2 3" key="1">
    <citation type="submission" date="2017-11" db="EMBL/GenBank/DDBJ databases">
        <title>Genome sequence of Mesoplasma corruscae ELCA-2 (ATCC 49579).</title>
        <authorList>
            <person name="Lo W.-S."/>
            <person name="Kuo C.-H."/>
        </authorList>
    </citation>
    <scope>NUCLEOTIDE SEQUENCE [LARGE SCALE GENOMIC DNA]</scope>
    <source>
        <strain evidence="2 3">ELCA-2</strain>
    </source>
</reference>
<evidence type="ECO:0000313" key="2">
    <source>
        <dbReference type="EMBL" id="PPE06644.1"/>
    </source>
</evidence>
<dbReference type="PANTHER" id="PTHR30514:SF10">
    <property type="entry name" value="MURR_RPIR FAMILY TRANSCRIPTIONAL REGULATOR"/>
    <property type="match status" value="1"/>
</dbReference>
<dbReference type="Pfam" id="PF01418">
    <property type="entry name" value="HTH_6"/>
    <property type="match status" value="1"/>
</dbReference>
<dbReference type="PROSITE" id="PS51071">
    <property type="entry name" value="HTH_RPIR"/>
    <property type="match status" value="1"/>
</dbReference>
<dbReference type="GO" id="GO:0003677">
    <property type="term" value="F:DNA binding"/>
    <property type="evidence" value="ECO:0007669"/>
    <property type="project" value="InterPro"/>
</dbReference>
<name>A0A2S5RH30_9MOLU</name>
<proteinExistence type="predicted"/>
<dbReference type="Gene3D" id="1.10.10.10">
    <property type="entry name" value="Winged helix-like DNA-binding domain superfamily/Winged helix DNA-binding domain"/>
    <property type="match status" value="1"/>
</dbReference>
<dbReference type="SUPFAM" id="SSF46689">
    <property type="entry name" value="Homeodomain-like"/>
    <property type="match status" value="1"/>
</dbReference>
<dbReference type="AlphaFoldDB" id="A0A2S5RH30"/>
<dbReference type="GO" id="GO:0003700">
    <property type="term" value="F:DNA-binding transcription factor activity"/>
    <property type="evidence" value="ECO:0007669"/>
    <property type="project" value="InterPro"/>
</dbReference>
<gene>
    <name evidence="2" type="ORF">MCORR_v1c02750</name>
</gene>
<dbReference type="PANTHER" id="PTHR30514">
    <property type="entry name" value="GLUCOKINASE"/>
    <property type="match status" value="1"/>
</dbReference>
<protein>
    <submittedName>
        <fullName evidence="2">RpiR family transcriptional regulator</fullName>
    </submittedName>
</protein>
<accession>A0A2S5RH30</accession>
<dbReference type="GO" id="GO:1901135">
    <property type="term" value="P:carbohydrate derivative metabolic process"/>
    <property type="evidence" value="ECO:0007669"/>
    <property type="project" value="InterPro"/>
</dbReference>
<dbReference type="SUPFAM" id="SSF53697">
    <property type="entry name" value="SIS domain"/>
    <property type="match status" value="1"/>
</dbReference>
<organism evidence="2 3">
    <name type="scientific">Mesoplasma corruscae</name>
    <dbReference type="NCBI Taxonomy" id="216874"/>
    <lineage>
        <taxon>Bacteria</taxon>
        <taxon>Bacillati</taxon>
        <taxon>Mycoplasmatota</taxon>
        <taxon>Mollicutes</taxon>
        <taxon>Entomoplasmatales</taxon>
        <taxon>Entomoplasmataceae</taxon>
        <taxon>Mesoplasma</taxon>
    </lineage>
</organism>
<sequence length="270" mass="31468">MYSKLLKEIEILSTNENQSTETKKIALFILQNFNNIDNITTTQIAKECNTSPTKITRFAEKLNLKGYRELKLRLSDISKSIIIDGNFVNVSEKINNNSKVFYKKYVEIHNESFEKQFNYLSHKDIKIFNDCFTTSKRIFIFAFNLSYNISKNFVQRMRWKGLNIISESDPVSIETYINTITKNDCVILITISGNNSLIKGIAEQLTKKTNLLGIINKTCDFQNLFLDFIKFDSDESLLWDINSIKAQLVMHSLDFLFVNWFVNNKKIEKD</sequence>
<keyword evidence="3" id="KW-1185">Reference proteome</keyword>
<dbReference type="Proteomes" id="UP000239785">
    <property type="component" value="Unassembled WGS sequence"/>
</dbReference>
<dbReference type="GO" id="GO:0097367">
    <property type="term" value="F:carbohydrate derivative binding"/>
    <property type="evidence" value="ECO:0007669"/>
    <property type="project" value="InterPro"/>
</dbReference>
<dbReference type="InterPro" id="IPR036388">
    <property type="entry name" value="WH-like_DNA-bd_sf"/>
</dbReference>
<dbReference type="RefSeq" id="WP_104207821.1">
    <property type="nucleotide sequence ID" value="NZ_PHNF01000001.1"/>
</dbReference>